<protein>
    <submittedName>
        <fullName evidence="2">Uncharacterized protein</fullName>
    </submittedName>
</protein>
<sequence>MKEMTESSNRVVNMQQTKRVVSLEQQQQSQQQQSSVFMQKPGRFTPGEYRDSDGYDSDGTRIRPMWTPNPSDSDEPHYRSVRPNFQQSRSTSLPRQYERIQTPMEFDTLPVQMPTKIELSAGMESSQHQRSSSLSRQSTQIETTTTMTTETLKTQTLDRYASKRLATTPVPNTRDDMAVKAHRVAPINYIQKQADGMAQTFKTKAYHFNNEVMTDMKKTPIKPILKNAYGAPMVQQPQQPPQQQMAPPPQATAAPPQVYREESRVSQYGEYPAASLSIYMSIPICTLLSQL</sequence>
<accession>A0A182T7J3</accession>
<dbReference type="Proteomes" id="UP000075901">
    <property type="component" value="Unassembled WGS sequence"/>
</dbReference>
<dbReference type="EnsemblMetazoa" id="AMAM021230-RA">
    <property type="protein sequence ID" value="AMAM021230-PA"/>
    <property type="gene ID" value="AMAM021230"/>
</dbReference>
<feature type="region of interest" description="Disordered" evidence="1">
    <location>
        <begin position="121"/>
        <end position="153"/>
    </location>
</feature>
<reference evidence="2" key="2">
    <citation type="submission" date="2020-05" db="UniProtKB">
        <authorList>
            <consortium name="EnsemblMetazoa"/>
        </authorList>
    </citation>
    <scope>IDENTIFICATION</scope>
    <source>
        <strain evidence="2">maculatus3</strain>
    </source>
</reference>
<evidence type="ECO:0000313" key="2">
    <source>
        <dbReference type="EnsemblMetazoa" id="AMAM021230-PA"/>
    </source>
</evidence>
<reference evidence="3" key="1">
    <citation type="submission" date="2013-09" db="EMBL/GenBank/DDBJ databases">
        <title>The Genome Sequence of Anopheles maculatus species B.</title>
        <authorList>
            <consortium name="The Broad Institute Genomics Platform"/>
            <person name="Neafsey D.E."/>
            <person name="Besansky N."/>
            <person name="Howell P."/>
            <person name="Walton C."/>
            <person name="Young S.K."/>
            <person name="Zeng Q."/>
            <person name="Gargeya S."/>
            <person name="Fitzgerald M."/>
            <person name="Haas B."/>
            <person name="Abouelleil A."/>
            <person name="Allen A.W."/>
            <person name="Alvarado L."/>
            <person name="Arachchi H.M."/>
            <person name="Berlin A.M."/>
            <person name="Chapman S.B."/>
            <person name="Gainer-Dewar J."/>
            <person name="Goldberg J."/>
            <person name="Griggs A."/>
            <person name="Gujja S."/>
            <person name="Hansen M."/>
            <person name="Howarth C."/>
            <person name="Imamovic A."/>
            <person name="Ireland A."/>
            <person name="Larimer J."/>
            <person name="McCowan C."/>
            <person name="Murphy C."/>
            <person name="Pearson M."/>
            <person name="Poon T.W."/>
            <person name="Priest M."/>
            <person name="Roberts A."/>
            <person name="Saif S."/>
            <person name="Shea T."/>
            <person name="Sisk P."/>
            <person name="Sykes S."/>
            <person name="Wortman J."/>
            <person name="Nusbaum C."/>
            <person name="Birren B."/>
        </authorList>
    </citation>
    <scope>NUCLEOTIDE SEQUENCE [LARGE SCALE GENOMIC DNA]</scope>
    <source>
        <strain evidence="3">maculatus3</strain>
    </source>
</reference>
<feature type="compositionally biased region" description="Low complexity" evidence="1">
    <location>
        <begin position="25"/>
        <end position="35"/>
    </location>
</feature>
<dbReference type="VEuPathDB" id="VectorBase:AMAM021230"/>
<feature type="compositionally biased region" description="Polar residues" evidence="1">
    <location>
        <begin position="83"/>
        <end position="94"/>
    </location>
</feature>
<name>A0A182T7J3_9DIPT</name>
<feature type="region of interest" description="Disordered" evidence="1">
    <location>
        <begin position="234"/>
        <end position="261"/>
    </location>
</feature>
<feature type="region of interest" description="Disordered" evidence="1">
    <location>
        <begin position="1"/>
        <end position="94"/>
    </location>
</feature>
<organism evidence="2 3">
    <name type="scientific">Anopheles maculatus</name>
    <dbReference type="NCBI Taxonomy" id="74869"/>
    <lineage>
        <taxon>Eukaryota</taxon>
        <taxon>Metazoa</taxon>
        <taxon>Ecdysozoa</taxon>
        <taxon>Arthropoda</taxon>
        <taxon>Hexapoda</taxon>
        <taxon>Insecta</taxon>
        <taxon>Pterygota</taxon>
        <taxon>Neoptera</taxon>
        <taxon>Endopterygota</taxon>
        <taxon>Diptera</taxon>
        <taxon>Nematocera</taxon>
        <taxon>Culicoidea</taxon>
        <taxon>Culicidae</taxon>
        <taxon>Anophelinae</taxon>
        <taxon>Anopheles</taxon>
        <taxon>Anopheles maculatus group</taxon>
    </lineage>
</organism>
<dbReference type="AlphaFoldDB" id="A0A182T7J3"/>
<feature type="compositionally biased region" description="Basic and acidic residues" evidence="1">
    <location>
        <begin position="48"/>
        <end position="61"/>
    </location>
</feature>
<feature type="compositionally biased region" description="Low complexity" evidence="1">
    <location>
        <begin position="125"/>
        <end position="153"/>
    </location>
</feature>
<proteinExistence type="predicted"/>
<feature type="compositionally biased region" description="Low complexity" evidence="1">
    <location>
        <begin position="234"/>
        <end position="258"/>
    </location>
</feature>
<feature type="compositionally biased region" description="Polar residues" evidence="1">
    <location>
        <begin position="1"/>
        <end position="19"/>
    </location>
</feature>
<keyword evidence="3" id="KW-1185">Reference proteome</keyword>
<evidence type="ECO:0000313" key="3">
    <source>
        <dbReference type="Proteomes" id="UP000075901"/>
    </source>
</evidence>
<evidence type="ECO:0000256" key="1">
    <source>
        <dbReference type="SAM" id="MobiDB-lite"/>
    </source>
</evidence>